<gene>
    <name evidence="3" type="ORF">GMD78_02895</name>
</gene>
<dbReference type="PANTHER" id="PTHR22916:SF3">
    <property type="entry name" value="UDP-GLCNAC:BETAGAL BETA-1,3-N-ACETYLGLUCOSAMINYLTRANSFERASE-LIKE PROTEIN 1"/>
    <property type="match status" value="1"/>
</dbReference>
<dbReference type="PANTHER" id="PTHR22916">
    <property type="entry name" value="GLYCOSYLTRANSFERASE"/>
    <property type="match status" value="1"/>
</dbReference>
<accession>A0A6N8FJ41</accession>
<dbReference type="InterPro" id="IPR001173">
    <property type="entry name" value="Glyco_trans_2-like"/>
</dbReference>
<dbReference type="Proteomes" id="UP000469125">
    <property type="component" value="Unassembled WGS sequence"/>
</dbReference>
<dbReference type="RefSeq" id="WP_196493701.1">
    <property type="nucleotide sequence ID" value="NZ_WOCA01000002.1"/>
</dbReference>
<evidence type="ECO:0000256" key="1">
    <source>
        <dbReference type="ARBA" id="ARBA00006739"/>
    </source>
</evidence>
<dbReference type="CDD" id="cd00761">
    <property type="entry name" value="Glyco_tranf_GTA_type"/>
    <property type="match status" value="1"/>
</dbReference>
<reference evidence="3 4" key="1">
    <citation type="submission" date="2019-11" db="EMBL/GenBank/DDBJ databases">
        <authorList>
            <person name="Li X."/>
        </authorList>
    </citation>
    <scope>NUCLEOTIDE SEQUENCE [LARGE SCALE GENOMIC DNA]</scope>
    <source>
        <strain evidence="3 4">L9</strain>
    </source>
</reference>
<keyword evidence="4" id="KW-1185">Reference proteome</keyword>
<feature type="domain" description="Glycosyltransferase 2-like" evidence="2">
    <location>
        <begin position="225"/>
        <end position="351"/>
    </location>
</feature>
<name>A0A6N8FJ41_9BACI</name>
<dbReference type="Pfam" id="PF00535">
    <property type="entry name" value="Glycos_transf_2"/>
    <property type="match status" value="1"/>
</dbReference>
<dbReference type="GO" id="GO:0016758">
    <property type="term" value="F:hexosyltransferase activity"/>
    <property type="evidence" value="ECO:0007669"/>
    <property type="project" value="UniProtKB-ARBA"/>
</dbReference>
<keyword evidence="3" id="KW-0808">Transferase</keyword>
<evidence type="ECO:0000313" key="3">
    <source>
        <dbReference type="EMBL" id="MUK87348.1"/>
    </source>
</evidence>
<dbReference type="InterPro" id="IPR029044">
    <property type="entry name" value="Nucleotide-diphossugar_trans"/>
</dbReference>
<comment type="caution">
    <text evidence="3">The sequence shown here is derived from an EMBL/GenBank/DDBJ whole genome shotgun (WGS) entry which is preliminary data.</text>
</comment>
<organism evidence="3 4">
    <name type="scientific">Ornithinibacillus caprae</name>
    <dbReference type="NCBI Taxonomy" id="2678566"/>
    <lineage>
        <taxon>Bacteria</taxon>
        <taxon>Bacillati</taxon>
        <taxon>Bacillota</taxon>
        <taxon>Bacilli</taxon>
        <taxon>Bacillales</taxon>
        <taxon>Bacillaceae</taxon>
        <taxon>Ornithinibacillus</taxon>
    </lineage>
</organism>
<comment type="similarity">
    <text evidence="1">Belongs to the glycosyltransferase 2 family.</text>
</comment>
<sequence length="646" mass="75300">MKNIFKKILSFPMDWFLFTVLNENQRKFLSSLLSENVKEKIKRLISGKKLIERNKLQKIKYHLYNLGMEEKGLDALEEFYGNAKDPYIKRTAAWELVLWHANQYSEHGARKALTLIPAASLKQRNKDQLRRIAIIKAECLDLLNKGQEARETIDQMLTLDKHPDLFLAKANLENSIEKKLNWINKAFDYYNLSTISFSGKTVSVSYDDLSTEVLEPVENAETKVSIILPAYNAETGIQTAINSLLAQTWQNFELLVVDDCSPDDTVKVVREYAEKDSRIKLLNTPINSGPYVARNIALKEATGEFVTINDSDDWSHPQKIEIQVKHLLVNEHIIANTSEHARLTEEIKLYRRGTPGKYIFPNMSSIMFRRKPVIEKIGFWDSVRFAADGEFKRRLLKEFGVQRYVDLQTGPLSLPRQSVSSLTGSSAFGYNGFFKGVRKEYVESLEYYHNRADNLYYPYPQMKRLFPVPEPMWPLREEKPFGKRHFEIVIATDFRVYTMATLNEIKRRSNLHERIGLVQINQFNLDLDNKTNEAYRSLIDGEKIQMLVYGEKIKCLKLIIINPVVLEASQHYIPDIEPEEVYVVVNRLPVENGQRYYHFNNCKQHLTSYYNSNCIWVPYDSSIRNKLLEEYNEELNHISLSNYDWK</sequence>
<dbReference type="Gene3D" id="3.90.550.10">
    <property type="entry name" value="Spore Coat Polysaccharide Biosynthesis Protein SpsA, Chain A"/>
    <property type="match status" value="1"/>
</dbReference>
<evidence type="ECO:0000259" key="2">
    <source>
        <dbReference type="Pfam" id="PF00535"/>
    </source>
</evidence>
<dbReference type="SUPFAM" id="SSF53448">
    <property type="entry name" value="Nucleotide-diphospho-sugar transferases"/>
    <property type="match status" value="1"/>
</dbReference>
<evidence type="ECO:0000313" key="4">
    <source>
        <dbReference type="Proteomes" id="UP000469125"/>
    </source>
</evidence>
<protein>
    <submittedName>
        <fullName evidence="3">Glycosyltransferase</fullName>
    </submittedName>
</protein>
<dbReference type="EMBL" id="WOCA01000002">
    <property type="protein sequence ID" value="MUK87348.1"/>
    <property type="molecule type" value="Genomic_DNA"/>
</dbReference>
<dbReference type="AlphaFoldDB" id="A0A6N8FJ41"/>
<proteinExistence type="inferred from homology"/>